<name>A0A839UNM2_9GAMM</name>
<dbReference type="InterPro" id="IPR027417">
    <property type="entry name" value="P-loop_NTPase"/>
</dbReference>
<keyword evidence="2" id="KW-1185">Reference proteome</keyword>
<comment type="caution">
    <text evidence="1">The sequence shown here is derived from an EMBL/GenBank/DDBJ whole genome shotgun (WGS) entry which is preliminary data.</text>
</comment>
<dbReference type="InterPro" id="IPR007413">
    <property type="entry name" value="YcjX-like"/>
</dbReference>
<evidence type="ECO:0000313" key="1">
    <source>
        <dbReference type="EMBL" id="MBB3169784.1"/>
    </source>
</evidence>
<accession>A0A839UNM2</accession>
<dbReference type="Pfam" id="PF04317">
    <property type="entry name" value="DUF463"/>
    <property type="match status" value="1"/>
</dbReference>
<dbReference type="EMBL" id="JACHXZ010000004">
    <property type="protein sequence ID" value="MBB3169784.1"/>
    <property type="molecule type" value="Genomic_DNA"/>
</dbReference>
<sequence length="475" mass="53783">MALNQWKSRLNAGARRSRETLRQLAERSDRGLRRALGHRSCIALTGFSGAGKSTLLSSFINQLLHLEIQQANGLWPDVQDRWLSARLDSVAGHTSYPFADQMGRLQQGVWPASTQGLSRCLVEVRLAPRHRLQDVRGRGYVSHELEIWDYPGEWLMDLPLAKMRYGQWVADSFVNFNNEPRNSLAPELYQQLLDLDPASPFDPLEFDGLFARYRDFLKRCKTAGLHIVNPGRFVLDGADPSEIPAFIPLLAAYGKSPVDASSDSWWAEMTRRYDHYVSGFVRPFLEQVFLQVDHQLVLVDLLGSLSQGRQSLEELRRSLARVLQLFNYGQNGWLDKLVAPKIEQLTFVATKLDSVLPSQRPHMADLMRALVAESVQAARFESTHVDHMELAAIACTRVGQRNGEPALLVDQQGEPMWLQHPTLPRGWPNDRDWAALADWQAPQLQLPALGAPLHSPWPNIHMAQLCQHLLKELHA</sequence>
<reference evidence="1 2" key="1">
    <citation type="submission" date="2020-08" db="EMBL/GenBank/DDBJ databases">
        <title>Genomic Encyclopedia of Type Strains, Phase III (KMG-III): the genomes of soil and plant-associated and newly described type strains.</title>
        <authorList>
            <person name="Whitman W."/>
        </authorList>
    </citation>
    <scope>NUCLEOTIDE SEQUENCE [LARGE SCALE GENOMIC DNA]</scope>
    <source>
        <strain evidence="1 2">CECT 8571</strain>
    </source>
</reference>
<gene>
    <name evidence="1" type="ORF">FHS30_002997</name>
</gene>
<dbReference type="Proteomes" id="UP000559987">
    <property type="component" value="Unassembled WGS sequence"/>
</dbReference>
<dbReference type="RefSeq" id="WP_183911272.1">
    <property type="nucleotide sequence ID" value="NZ_JACHXZ010000004.1"/>
</dbReference>
<dbReference type="SUPFAM" id="SSF52540">
    <property type="entry name" value="P-loop containing nucleoside triphosphate hydrolases"/>
    <property type="match status" value="1"/>
</dbReference>
<protein>
    <recommendedName>
        <fullName evidence="3">YcjX family protein</fullName>
    </recommendedName>
</protein>
<dbReference type="PANTHER" id="PTHR38605:SF1">
    <property type="entry name" value="ATPASE"/>
    <property type="match status" value="1"/>
</dbReference>
<proteinExistence type="predicted"/>
<evidence type="ECO:0000313" key="2">
    <source>
        <dbReference type="Proteomes" id="UP000559987"/>
    </source>
</evidence>
<dbReference type="PANTHER" id="PTHR38605">
    <property type="entry name" value="ATPASE-RELATED"/>
    <property type="match status" value="1"/>
</dbReference>
<evidence type="ECO:0008006" key="3">
    <source>
        <dbReference type="Google" id="ProtNLM"/>
    </source>
</evidence>
<dbReference type="AlphaFoldDB" id="A0A839UNM2"/>
<organism evidence="1 2">
    <name type="scientific">Simiduia aestuariiviva</name>
    <dbReference type="NCBI Taxonomy" id="1510459"/>
    <lineage>
        <taxon>Bacteria</taxon>
        <taxon>Pseudomonadati</taxon>
        <taxon>Pseudomonadota</taxon>
        <taxon>Gammaproteobacteria</taxon>
        <taxon>Cellvibrionales</taxon>
        <taxon>Cellvibrionaceae</taxon>
        <taxon>Simiduia</taxon>
    </lineage>
</organism>